<keyword evidence="14" id="KW-1185">Reference proteome</keyword>
<keyword evidence="2 10" id="KW-0125">Carotenoid biosynthesis</keyword>
<organism evidence="13 14">
    <name type="scientific">Paenibacillus gyeongsangnamensis</name>
    <dbReference type="NCBI Taxonomy" id="3388067"/>
    <lineage>
        <taxon>Bacteria</taxon>
        <taxon>Bacillati</taxon>
        <taxon>Bacillota</taxon>
        <taxon>Bacilli</taxon>
        <taxon>Bacillales</taxon>
        <taxon>Paenibacillaceae</taxon>
        <taxon>Paenibacillus</taxon>
    </lineage>
</organism>
<feature type="domain" description="Amine oxidase" evidence="12">
    <location>
        <begin position="14"/>
        <end position="289"/>
    </location>
</feature>
<accession>A0ABT4QG74</accession>
<evidence type="ECO:0000256" key="8">
    <source>
        <dbReference type="ARBA" id="ARBA00042619"/>
    </source>
</evidence>
<dbReference type="InterPro" id="IPR014105">
    <property type="entry name" value="Carotenoid/retinoid_OxRdtase"/>
</dbReference>
<proteinExistence type="inferred from homology"/>
<evidence type="ECO:0000259" key="12">
    <source>
        <dbReference type="Pfam" id="PF01593"/>
    </source>
</evidence>
<keyword evidence="3 10" id="KW-0560">Oxidoreductase</keyword>
<dbReference type="PANTHER" id="PTHR43734">
    <property type="entry name" value="PHYTOENE DESATURASE"/>
    <property type="match status" value="1"/>
</dbReference>
<evidence type="ECO:0000256" key="4">
    <source>
        <dbReference type="ARBA" id="ARBA00037901"/>
    </source>
</evidence>
<evidence type="ECO:0000256" key="3">
    <source>
        <dbReference type="ARBA" id="ARBA00023002"/>
    </source>
</evidence>
<dbReference type="NCBIfam" id="TIGR02734">
    <property type="entry name" value="crtI_fam"/>
    <property type="match status" value="1"/>
</dbReference>
<evidence type="ECO:0000313" key="14">
    <source>
        <dbReference type="Proteomes" id="UP001527882"/>
    </source>
</evidence>
<dbReference type="Pfam" id="PF01593">
    <property type="entry name" value="Amino_oxidase"/>
    <property type="match status" value="1"/>
</dbReference>
<dbReference type="EMBL" id="JAQAGZ010000020">
    <property type="protein sequence ID" value="MCZ8515852.1"/>
    <property type="molecule type" value="Genomic_DNA"/>
</dbReference>
<dbReference type="PANTHER" id="PTHR43734:SF7">
    <property type="entry name" value="4,4'-DIAPONEUROSPORENE OXYGENASE"/>
    <property type="match status" value="1"/>
</dbReference>
<dbReference type="RefSeq" id="WP_269884387.1">
    <property type="nucleotide sequence ID" value="NZ_JAQAGZ010000020.1"/>
</dbReference>
<dbReference type="Proteomes" id="UP001527882">
    <property type="component" value="Unassembled WGS sequence"/>
</dbReference>
<evidence type="ECO:0000256" key="5">
    <source>
        <dbReference type="ARBA" id="ARBA00038194"/>
    </source>
</evidence>
<comment type="similarity">
    <text evidence="5">Belongs to the carotenoid/retinoid oxidoreductase family. CrtP subfamily.</text>
</comment>
<sequence>MTTRKQGIVIGGGIGGLVTSILLSVQGFDMTLLEQNERLGGKLQPVALGKYQFDFGPSAITMPWIFEQVFREAGEAQDPELQFLKLAVNSRNVFEDGSSIDLSSDPLRMEEQLAHFPRQDRLGFHRYLLEVERLFNVVQEQFFSRTFTEWTDFVSPKLGSAIASAHPFETMDHFHRRYFQDSRLMAMMNRYATYAGSSPYETPAALSMIAYLELVRGVYYISGGSYRLVEALERLARKVGVRIHTGVRTEQICVRSGRACGVIAGGDKLEADFVVSNADVFTTQSLLKPGERSVSSINKHPVRLSSSGFLMLFGMNRPIRGLQHHNVYYPGDYGAEFQDMFHRRRWPEKPAIYVSCSSVTEPERGGYGGSNLYVLIQVPPEKPAYDASRPYEPGPSEEDARLERMHSAREQIIQRLGEIWEIPDWQNAVEEEAMFGTDYIASRTGAYAGAMYGSASHGWRPTFCRPPQSDRTILGLYYAGGTTHPGGGTPMAAMSGMNAARIISRHHGKD</sequence>
<dbReference type="InterPro" id="IPR002937">
    <property type="entry name" value="Amino_oxidase"/>
</dbReference>
<dbReference type="SUPFAM" id="SSF51905">
    <property type="entry name" value="FAD/NAD(P)-binding domain"/>
    <property type="match status" value="1"/>
</dbReference>
<evidence type="ECO:0000256" key="9">
    <source>
        <dbReference type="ARBA" id="ARBA00048532"/>
    </source>
</evidence>
<reference evidence="13 14" key="1">
    <citation type="submission" date="2022-12" db="EMBL/GenBank/DDBJ databases">
        <title>Draft genome sequence of Paenibacillus sp. dW9.</title>
        <authorList>
            <person name="Choi E.-W."/>
            <person name="Kim D.-U."/>
        </authorList>
    </citation>
    <scope>NUCLEOTIDE SEQUENCE [LARGE SCALE GENOMIC DNA]</scope>
    <source>
        <strain evidence="14">dW9</strain>
    </source>
</reference>
<feature type="transmembrane region" description="Helical" evidence="11">
    <location>
        <begin position="7"/>
        <end position="28"/>
    </location>
</feature>
<keyword evidence="11" id="KW-1133">Transmembrane helix</keyword>
<protein>
    <recommendedName>
        <fullName evidence="6">4,4'-diaponeurosporene oxygenase</fullName>
    </recommendedName>
    <alternativeName>
        <fullName evidence="7">4,4'-diaponeurosporene oxidase</fullName>
    </alternativeName>
    <alternativeName>
        <fullName evidence="8">Carotenoid oxidase</fullName>
    </alternativeName>
</protein>
<evidence type="ECO:0000256" key="10">
    <source>
        <dbReference type="RuleBase" id="RU362075"/>
    </source>
</evidence>
<comment type="pathway">
    <text evidence="4">Carotenoid biosynthesis; staphyloxanthin biosynthesis; staphyloxanthin from farnesyl diphosphate: step 3/5.</text>
</comment>
<evidence type="ECO:0000256" key="7">
    <source>
        <dbReference type="ARBA" id="ARBA00041900"/>
    </source>
</evidence>
<keyword evidence="11" id="KW-0812">Transmembrane</keyword>
<gene>
    <name evidence="13" type="primary">crtI</name>
    <name evidence="13" type="ORF">O9H85_26340</name>
</gene>
<comment type="caution">
    <text evidence="13">The sequence shown here is derived from an EMBL/GenBank/DDBJ whole genome shotgun (WGS) entry which is preliminary data.</text>
</comment>
<dbReference type="InterPro" id="IPR036188">
    <property type="entry name" value="FAD/NAD-bd_sf"/>
</dbReference>
<evidence type="ECO:0000256" key="11">
    <source>
        <dbReference type="SAM" id="Phobius"/>
    </source>
</evidence>
<dbReference type="GO" id="GO:0016491">
    <property type="term" value="F:oxidoreductase activity"/>
    <property type="evidence" value="ECO:0007669"/>
    <property type="project" value="UniProtKB-KW"/>
</dbReference>
<comment type="cofactor">
    <cofactor evidence="1">
        <name>FAD</name>
        <dbReference type="ChEBI" id="CHEBI:57692"/>
    </cofactor>
</comment>
<evidence type="ECO:0000256" key="6">
    <source>
        <dbReference type="ARBA" id="ARBA00039159"/>
    </source>
</evidence>
<keyword evidence="11" id="KW-0472">Membrane</keyword>
<comment type="catalytic activity">
    <reaction evidence="9">
        <text>all-trans-4,4'-diaponeurosporene + 2 AH2 + 2 O2 = 4,4'-diaponeurosporenal + 2 A + 3 H2O</text>
        <dbReference type="Rhea" id="RHEA:56104"/>
        <dbReference type="ChEBI" id="CHEBI:13193"/>
        <dbReference type="ChEBI" id="CHEBI:15377"/>
        <dbReference type="ChEBI" id="CHEBI:15379"/>
        <dbReference type="ChEBI" id="CHEBI:17499"/>
        <dbReference type="ChEBI" id="CHEBI:62743"/>
        <dbReference type="ChEBI" id="CHEBI:79065"/>
    </reaction>
</comment>
<evidence type="ECO:0000256" key="2">
    <source>
        <dbReference type="ARBA" id="ARBA00022746"/>
    </source>
</evidence>
<name>A0ABT4QG74_9BACL</name>
<evidence type="ECO:0000313" key="13">
    <source>
        <dbReference type="EMBL" id="MCZ8515852.1"/>
    </source>
</evidence>
<dbReference type="Gene3D" id="3.50.50.60">
    <property type="entry name" value="FAD/NAD(P)-binding domain"/>
    <property type="match status" value="2"/>
</dbReference>
<evidence type="ECO:0000256" key="1">
    <source>
        <dbReference type="ARBA" id="ARBA00001974"/>
    </source>
</evidence>